<reference evidence="1 2" key="1">
    <citation type="submission" date="2016-09" db="EMBL/GenBank/DDBJ databases">
        <authorList>
            <consortium name="Pathogen Informatics"/>
        </authorList>
    </citation>
    <scope>NUCLEOTIDE SEQUENCE [LARGE SCALE GENOMIC DNA]</scope>
</reference>
<proteinExistence type="predicted"/>
<organism evidence="1 2">
    <name type="scientific">Plasmodium reichenowi</name>
    <dbReference type="NCBI Taxonomy" id="5854"/>
    <lineage>
        <taxon>Eukaryota</taxon>
        <taxon>Sar</taxon>
        <taxon>Alveolata</taxon>
        <taxon>Apicomplexa</taxon>
        <taxon>Aconoidasida</taxon>
        <taxon>Haemosporida</taxon>
        <taxon>Plasmodiidae</taxon>
        <taxon>Plasmodium</taxon>
        <taxon>Plasmodium (Laverania)</taxon>
    </lineage>
</organism>
<accession>A0A2P9DU19</accession>
<dbReference type="Proteomes" id="UP000240500">
    <property type="component" value="Unassembled WGS sequence"/>
</dbReference>
<protein>
    <submittedName>
        <fullName evidence="1">Erythrocyte membrane protein 1, PfEMP1, putative</fullName>
    </submittedName>
</protein>
<evidence type="ECO:0000313" key="1">
    <source>
        <dbReference type="EMBL" id="SOV84130.1"/>
    </source>
</evidence>
<dbReference type="VEuPathDB" id="PlasmoDB:PRG01_0003300"/>
<sequence>MCEQWKTKEDMLHKLNEVWNMEHKEYLLDILPSTLDDIHKINDETYNIISTNNIYDHPSQEPSLHPLGSTNIRPKNKYREKNISIKNNLNDVVHINISNKCNA</sequence>
<evidence type="ECO:0000313" key="2">
    <source>
        <dbReference type="Proteomes" id="UP000240500"/>
    </source>
</evidence>
<name>A0A2P9DU19_PLARE</name>
<dbReference type="EMBL" id="OFAE01000020">
    <property type="protein sequence ID" value="SOV84130.1"/>
    <property type="molecule type" value="Genomic_DNA"/>
</dbReference>
<gene>
    <name evidence="1" type="ORF">PRG01_0003300</name>
</gene>
<dbReference type="OrthoDB" id="10512006at2759"/>
<dbReference type="AlphaFoldDB" id="A0A2P9DU19"/>